<sequence length="525" mass="58723">MSLPPYAAASIQLCSPPPPPQLQPAKLPRNSTQLTFHNSKQSLLNTTTKRKGISFHQTHEPIDPTVSWTSSIAFHCRNGHLREAVEEFIRMRLSLVEPNHITFITLLSGCAHFPLQNRSLGASIHAHVRKLGLDKENVMVGTALVDLYSKSRLVELARVCFDEIMAKNSVSWNTMIDGYMRNGKINEALELFAEMPESDVITWTALIGGFVKKGLYEQALEWFQEMQLSGVDPDYVTIIAVLTACGNLGALNSALWVSRYVLSREFRDNIRVCNSLIDMYSRCGYMGFAREIFEKMPSHSLVSWNSIISGFAANGDTEDALKYFTMLQKEGFEPDEVSFTGALSACSHAGLVDEGLKLFDEMQRLHKISPRIEHYGCIVDLYSRAGRLEDALNMVKNMQMKPNEVVLGSLLAACRNCGDVSLAEMLMNYLVELDPDCDSNYVLLANMYAAAGSWEGAGNIRRKMKSRGIQKKPGISSIEIDDSIHEFVASDRSHTEMESIYKMLEILSIELRICGYVPQATTTEF</sequence>
<dbReference type="Proteomes" id="UP001279734">
    <property type="component" value="Unassembled WGS sequence"/>
</dbReference>
<dbReference type="GO" id="GO:0009451">
    <property type="term" value="P:RNA modification"/>
    <property type="evidence" value="ECO:0007669"/>
    <property type="project" value="InterPro"/>
</dbReference>
<feature type="repeat" description="PPR" evidence="2">
    <location>
        <begin position="203"/>
        <end position="233"/>
    </location>
</feature>
<dbReference type="GO" id="GO:0003723">
    <property type="term" value="F:RNA binding"/>
    <property type="evidence" value="ECO:0007669"/>
    <property type="project" value="InterPro"/>
</dbReference>
<dbReference type="Pfam" id="PF01535">
    <property type="entry name" value="PPR"/>
    <property type="match status" value="2"/>
</dbReference>
<evidence type="ECO:0008006" key="5">
    <source>
        <dbReference type="Google" id="ProtNLM"/>
    </source>
</evidence>
<proteinExistence type="predicted"/>
<feature type="repeat" description="PPR" evidence="2">
    <location>
        <begin position="335"/>
        <end position="365"/>
    </location>
</feature>
<keyword evidence="4" id="KW-1185">Reference proteome</keyword>
<keyword evidence="1" id="KW-0677">Repeat</keyword>
<dbReference type="Gene3D" id="1.25.40.10">
    <property type="entry name" value="Tetratricopeptide repeat domain"/>
    <property type="match status" value="4"/>
</dbReference>
<dbReference type="AlphaFoldDB" id="A0AAD3RWN8"/>
<reference evidence="3" key="1">
    <citation type="submission" date="2023-05" db="EMBL/GenBank/DDBJ databases">
        <title>Nepenthes gracilis genome sequencing.</title>
        <authorList>
            <person name="Fukushima K."/>
        </authorList>
    </citation>
    <scope>NUCLEOTIDE SEQUENCE</scope>
    <source>
        <strain evidence="3">SING2019-196</strain>
    </source>
</reference>
<dbReference type="InterPro" id="IPR002885">
    <property type="entry name" value="PPR_rpt"/>
</dbReference>
<comment type="caution">
    <text evidence="3">The sequence shown here is derived from an EMBL/GenBank/DDBJ whole genome shotgun (WGS) entry which is preliminary data.</text>
</comment>
<dbReference type="FunFam" id="1.25.40.10:FF:000184">
    <property type="entry name" value="Pentatricopeptide repeat-containing protein, chloroplastic"/>
    <property type="match status" value="1"/>
</dbReference>
<feature type="repeat" description="PPR" evidence="2">
    <location>
        <begin position="300"/>
        <end position="334"/>
    </location>
</feature>
<dbReference type="InterPro" id="IPR011990">
    <property type="entry name" value="TPR-like_helical_dom_sf"/>
</dbReference>
<evidence type="ECO:0000256" key="1">
    <source>
        <dbReference type="ARBA" id="ARBA00022737"/>
    </source>
</evidence>
<dbReference type="PROSITE" id="PS51375">
    <property type="entry name" value="PPR"/>
    <property type="match status" value="5"/>
</dbReference>
<dbReference type="InterPro" id="IPR046960">
    <property type="entry name" value="PPR_At4g14850-like_plant"/>
</dbReference>
<feature type="repeat" description="PPR" evidence="2">
    <location>
        <begin position="269"/>
        <end position="299"/>
    </location>
</feature>
<evidence type="ECO:0000256" key="2">
    <source>
        <dbReference type="PROSITE-ProRule" id="PRU00708"/>
    </source>
</evidence>
<dbReference type="SUPFAM" id="SSF48452">
    <property type="entry name" value="TPR-like"/>
    <property type="match status" value="1"/>
</dbReference>
<dbReference type="EMBL" id="BSYO01000001">
    <property type="protein sequence ID" value="GMG98412.1"/>
    <property type="molecule type" value="Genomic_DNA"/>
</dbReference>
<evidence type="ECO:0000313" key="3">
    <source>
        <dbReference type="EMBL" id="GMG98412.1"/>
    </source>
</evidence>
<dbReference type="PANTHER" id="PTHR47926:SF510">
    <property type="entry name" value="PENTATRICOPEPTIDE REPEAT-CONTAINING PROTEIN"/>
    <property type="match status" value="1"/>
</dbReference>
<dbReference type="Pfam" id="PF20431">
    <property type="entry name" value="E_motif"/>
    <property type="match status" value="1"/>
</dbReference>
<evidence type="ECO:0000313" key="4">
    <source>
        <dbReference type="Proteomes" id="UP001279734"/>
    </source>
</evidence>
<accession>A0AAD3RWN8</accession>
<dbReference type="InterPro" id="IPR046848">
    <property type="entry name" value="E_motif"/>
</dbReference>
<dbReference type="FunFam" id="1.25.40.10:FF:000348">
    <property type="entry name" value="Pentatricopeptide repeat-containing protein chloroplastic"/>
    <property type="match status" value="1"/>
</dbReference>
<name>A0AAD3RWN8_NEPGR</name>
<gene>
    <name evidence="3" type="ORF">Nepgr_000252</name>
</gene>
<dbReference type="NCBIfam" id="TIGR00756">
    <property type="entry name" value="PPR"/>
    <property type="match status" value="5"/>
</dbReference>
<dbReference type="Pfam" id="PF13041">
    <property type="entry name" value="PPR_2"/>
    <property type="match status" value="4"/>
</dbReference>
<organism evidence="3 4">
    <name type="scientific">Nepenthes gracilis</name>
    <name type="common">Slender pitcher plant</name>
    <dbReference type="NCBI Taxonomy" id="150966"/>
    <lineage>
        <taxon>Eukaryota</taxon>
        <taxon>Viridiplantae</taxon>
        <taxon>Streptophyta</taxon>
        <taxon>Embryophyta</taxon>
        <taxon>Tracheophyta</taxon>
        <taxon>Spermatophyta</taxon>
        <taxon>Magnoliopsida</taxon>
        <taxon>eudicotyledons</taxon>
        <taxon>Gunneridae</taxon>
        <taxon>Pentapetalae</taxon>
        <taxon>Caryophyllales</taxon>
        <taxon>Nepenthaceae</taxon>
        <taxon>Nepenthes</taxon>
    </lineage>
</organism>
<protein>
    <recommendedName>
        <fullName evidence="5">Pentatricopeptide repeat-containing protein</fullName>
    </recommendedName>
</protein>
<feature type="repeat" description="PPR" evidence="2">
    <location>
        <begin position="168"/>
        <end position="202"/>
    </location>
</feature>
<dbReference type="PANTHER" id="PTHR47926">
    <property type="entry name" value="PENTATRICOPEPTIDE REPEAT-CONTAINING PROTEIN"/>
    <property type="match status" value="1"/>
</dbReference>